<dbReference type="AlphaFoldDB" id="A0AAU7JN70"/>
<dbReference type="EMBL" id="CP157484">
    <property type="protein sequence ID" value="XBO41569.1"/>
    <property type="molecule type" value="Genomic_DNA"/>
</dbReference>
<gene>
    <name evidence="1" type="ORF">ABEG18_12680</name>
</gene>
<accession>A0AAU7JN70</accession>
<name>A0AAU7JN70_9HYPH</name>
<dbReference type="RefSeq" id="WP_406858424.1">
    <property type="nucleotide sequence ID" value="NZ_CP157484.1"/>
</dbReference>
<organism evidence="1">
    <name type="scientific">Alsobacter sp. KACC 23698</name>
    <dbReference type="NCBI Taxonomy" id="3149229"/>
    <lineage>
        <taxon>Bacteria</taxon>
        <taxon>Pseudomonadati</taxon>
        <taxon>Pseudomonadota</taxon>
        <taxon>Alphaproteobacteria</taxon>
        <taxon>Hyphomicrobiales</taxon>
        <taxon>Alsobacteraceae</taxon>
        <taxon>Alsobacter</taxon>
    </lineage>
</organism>
<protein>
    <submittedName>
        <fullName evidence="1">Uncharacterized protein</fullName>
    </submittedName>
</protein>
<evidence type="ECO:0000313" key="1">
    <source>
        <dbReference type="EMBL" id="XBO41569.1"/>
    </source>
</evidence>
<sequence>MPDALIQRADELLRLSSIELAHARTLREELRASRVVTAEAVRQLADVRRRLSAERVSQAAARASQSG</sequence>
<reference evidence="1" key="1">
    <citation type="submission" date="2024-05" db="EMBL/GenBank/DDBJ databases">
        <authorList>
            <person name="Kim S."/>
            <person name="Heo J."/>
            <person name="Choi H."/>
            <person name="Choi Y."/>
            <person name="Kwon S.-W."/>
            <person name="Kim Y."/>
        </authorList>
    </citation>
    <scope>NUCLEOTIDE SEQUENCE</scope>
    <source>
        <strain evidence="1">KACC 23698</strain>
    </source>
</reference>
<proteinExistence type="predicted"/>